<proteinExistence type="predicted"/>
<accession>A0A0K0D1E2</accession>
<dbReference type="WBParaSite" id="ACAC_0000388701-mRNA-1">
    <property type="protein sequence ID" value="ACAC_0000388701-mRNA-1"/>
    <property type="gene ID" value="ACAC_0000388701"/>
</dbReference>
<keyword evidence="1" id="KW-1185">Reference proteome</keyword>
<sequence length="84" mass="9607">MGEHTLFGQDEWTNGRMYGETDDRMYGWTDLPAVGGRVPSNRWDGTDEWVSCSGDDLGDALRYQSDLVCLIIVHFAIDFSRTHY</sequence>
<dbReference type="AlphaFoldDB" id="A0A0K0D1E2"/>
<dbReference type="Proteomes" id="UP000035642">
    <property type="component" value="Unassembled WGS sequence"/>
</dbReference>
<evidence type="ECO:0000313" key="1">
    <source>
        <dbReference type="Proteomes" id="UP000035642"/>
    </source>
</evidence>
<name>A0A0K0D1E2_ANGCA</name>
<reference evidence="2" key="2">
    <citation type="submission" date="2017-02" db="UniProtKB">
        <authorList>
            <consortium name="WormBaseParasite"/>
        </authorList>
    </citation>
    <scope>IDENTIFICATION</scope>
</reference>
<reference evidence="1" key="1">
    <citation type="submission" date="2012-09" db="EMBL/GenBank/DDBJ databases">
        <authorList>
            <person name="Martin A.A."/>
        </authorList>
    </citation>
    <scope>NUCLEOTIDE SEQUENCE</scope>
</reference>
<organism evidence="1 2">
    <name type="scientific">Angiostrongylus cantonensis</name>
    <name type="common">Rat lungworm</name>
    <dbReference type="NCBI Taxonomy" id="6313"/>
    <lineage>
        <taxon>Eukaryota</taxon>
        <taxon>Metazoa</taxon>
        <taxon>Ecdysozoa</taxon>
        <taxon>Nematoda</taxon>
        <taxon>Chromadorea</taxon>
        <taxon>Rhabditida</taxon>
        <taxon>Rhabditina</taxon>
        <taxon>Rhabditomorpha</taxon>
        <taxon>Strongyloidea</taxon>
        <taxon>Metastrongylidae</taxon>
        <taxon>Angiostrongylus</taxon>
    </lineage>
</organism>
<protein>
    <submittedName>
        <fullName evidence="2">C-type lectin domain-containing protein</fullName>
    </submittedName>
</protein>
<evidence type="ECO:0000313" key="2">
    <source>
        <dbReference type="WBParaSite" id="ACAC_0000388701-mRNA-1"/>
    </source>
</evidence>